<evidence type="ECO:0000256" key="1">
    <source>
        <dbReference type="SAM" id="SignalP"/>
    </source>
</evidence>
<sequence length="163" mass="18522">MTMKRFFLLLVTLWIGMPVFAQVDAVQKADKPTAPRIFLNDREIFGPVDSLNPKEIERVEVDKELGAVKIYTAGRIKKVVTLDRYLRKRFKNYQRGSSKEVFVNGTLVNDPSHSIIWPEVIKSAAISFDRKGGSTAYRIETFEADRKSAQGGIRIRGLAEYGR</sequence>
<comment type="caution">
    <text evidence="2">The sequence shown here is derived from an EMBL/GenBank/DDBJ whole genome shotgun (WGS) entry which is preliminary data.</text>
</comment>
<gene>
    <name evidence="2" type="ORF">GCM10011386_13100</name>
</gene>
<feature type="signal peptide" evidence="1">
    <location>
        <begin position="1"/>
        <end position="21"/>
    </location>
</feature>
<keyword evidence="3" id="KW-1185">Reference proteome</keyword>
<proteinExistence type="predicted"/>
<evidence type="ECO:0000313" key="3">
    <source>
        <dbReference type="Proteomes" id="UP000597338"/>
    </source>
</evidence>
<evidence type="ECO:0008006" key="4">
    <source>
        <dbReference type="Google" id="ProtNLM"/>
    </source>
</evidence>
<organism evidence="2 3">
    <name type="scientific">Parapedobacter defluvii</name>
    <dbReference type="NCBI Taxonomy" id="2045106"/>
    <lineage>
        <taxon>Bacteria</taxon>
        <taxon>Pseudomonadati</taxon>
        <taxon>Bacteroidota</taxon>
        <taxon>Sphingobacteriia</taxon>
        <taxon>Sphingobacteriales</taxon>
        <taxon>Sphingobacteriaceae</taxon>
        <taxon>Parapedobacter</taxon>
    </lineage>
</organism>
<protein>
    <recommendedName>
        <fullName evidence="4">Organic solvent tolerance-like N-terminal domain-containing protein</fullName>
    </recommendedName>
</protein>
<feature type="chain" id="PRO_5046181642" description="Organic solvent tolerance-like N-terminal domain-containing protein" evidence="1">
    <location>
        <begin position="22"/>
        <end position="163"/>
    </location>
</feature>
<dbReference type="Proteomes" id="UP000597338">
    <property type="component" value="Unassembled WGS sequence"/>
</dbReference>
<evidence type="ECO:0000313" key="2">
    <source>
        <dbReference type="EMBL" id="GGC22579.1"/>
    </source>
</evidence>
<accession>A0ABQ1LEL6</accession>
<reference evidence="3" key="1">
    <citation type="journal article" date="2019" name="Int. J. Syst. Evol. Microbiol.">
        <title>The Global Catalogue of Microorganisms (GCM) 10K type strain sequencing project: providing services to taxonomists for standard genome sequencing and annotation.</title>
        <authorList>
            <consortium name="The Broad Institute Genomics Platform"/>
            <consortium name="The Broad Institute Genome Sequencing Center for Infectious Disease"/>
            <person name="Wu L."/>
            <person name="Ma J."/>
        </authorList>
    </citation>
    <scope>NUCLEOTIDE SEQUENCE [LARGE SCALE GENOMIC DNA]</scope>
    <source>
        <strain evidence="3">CGMCC 1.15342</strain>
    </source>
</reference>
<name>A0ABQ1LEL6_9SPHI</name>
<dbReference type="EMBL" id="BMIK01000003">
    <property type="protein sequence ID" value="GGC22579.1"/>
    <property type="molecule type" value="Genomic_DNA"/>
</dbReference>
<keyword evidence="1" id="KW-0732">Signal</keyword>